<dbReference type="AlphaFoldDB" id="A0A4Y7PPW6"/>
<dbReference type="Proteomes" id="UP000294933">
    <property type="component" value="Unassembled WGS sequence"/>
</dbReference>
<organism evidence="2 3">
    <name type="scientific">Rickenella mellea</name>
    <dbReference type="NCBI Taxonomy" id="50990"/>
    <lineage>
        <taxon>Eukaryota</taxon>
        <taxon>Fungi</taxon>
        <taxon>Dikarya</taxon>
        <taxon>Basidiomycota</taxon>
        <taxon>Agaricomycotina</taxon>
        <taxon>Agaricomycetes</taxon>
        <taxon>Hymenochaetales</taxon>
        <taxon>Rickenellaceae</taxon>
        <taxon>Rickenella</taxon>
    </lineage>
</organism>
<evidence type="ECO:0000313" key="3">
    <source>
        <dbReference type="Proteomes" id="UP000294933"/>
    </source>
</evidence>
<evidence type="ECO:0000256" key="1">
    <source>
        <dbReference type="SAM" id="Coils"/>
    </source>
</evidence>
<evidence type="ECO:0000313" key="2">
    <source>
        <dbReference type="EMBL" id="TDL17076.1"/>
    </source>
</evidence>
<protein>
    <submittedName>
        <fullName evidence="2">Uncharacterized protein</fullName>
    </submittedName>
</protein>
<keyword evidence="1" id="KW-0175">Coiled coil</keyword>
<feature type="coiled-coil region" evidence="1">
    <location>
        <begin position="33"/>
        <end position="81"/>
    </location>
</feature>
<keyword evidence="3" id="KW-1185">Reference proteome</keyword>
<proteinExistence type="predicted"/>
<accession>A0A4Y7PPW6</accession>
<name>A0A4Y7PPW6_9AGAM</name>
<gene>
    <name evidence="2" type="ORF">BD410DRAFT_794644</name>
</gene>
<dbReference type="VEuPathDB" id="FungiDB:BD410DRAFT_794644"/>
<dbReference type="EMBL" id="ML170228">
    <property type="protein sequence ID" value="TDL17076.1"/>
    <property type="molecule type" value="Genomic_DNA"/>
</dbReference>
<reference evidence="2 3" key="1">
    <citation type="submission" date="2018-06" db="EMBL/GenBank/DDBJ databases">
        <title>A transcriptomic atlas of mushroom development highlights an independent origin of complex multicellularity.</title>
        <authorList>
            <consortium name="DOE Joint Genome Institute"/>
            <person name="Krizsan K."/>
            <person name="Almasi E."/>
            <person name="Merenyi Z."/>
            <person name="Sahu N."/>
            <person name="Viragh M."/>
            <person name="Koszo T."/>
            <person name="Mondo S."/>
            <person name="Kiss B."/>
            <person name="Balint B."/>
            <person name="Kues U."/>
            <person name="Barry K."/>
            <person name="Hegedus J.C."/>
            <person name="Henrissat B."/>
            <person name="Johnson J."/>
            <person name="Lipzen A."/>
            <person name="Ohm R."/>
            <person name="Nagy I."/>
            <person name="Pangilinan J."/>
            <person name="Yan J."/>
            <person name="Xiong Y."/>
            <person name="Grigoriev I.V."/>
            <person name="Hibbett D.S."/>
            <person name="Nagy L.G."/>
        </authorList>
    </citation>
    <scope>NUCLEOTIDE SEQUENCE [LARGE SCALE GENOMIC DNA]</scope>
    <source>
        <strain evidence="2 3">SZMC22713</strain>
    </source>
</reference>
<sequence length="175" mass="20232">MEAVPKQNGGVPEVDKSVETDLPTVAECMAQVLMSIHEERKQVEEVREGLEQEIKEGKKEREKLQNEVEELRDQLRVVHLQTLLNRARVKLVNTLGHGSWQTFTEKYPRDAVRFLHTRKDSMAALRDPALRRILQDKSLLQFIVVGKIPRQGMDFRQPDNDDSLREVINNSIHCV</sequence>